<protein>
    <recommendedName>
        <fullName evidence="2">CHASE2 domain-containing protein</fullName>
    </recommendedName>
</protein>
<keyword evidence="1" id="KW-0812">Transmembrane</keyword>
<feature type="transmembrane region" description="Helical" evidence="1">
    <location>
        <begin position="725"/>
        <end position="747"/>
    </location>
</feature>
<dbReference type="AlphaFoldDB" id="A0A367RAQ0"/>
<comment type="caution">
    <text evidence="3">The sequence shown here is derived from an EMBL/GenBank/DDBJ whole genome shotgun (WGS) entry which is preliminary data.</text>
</comment>
<accession>A0A367RAQ0</accession>
<organism evidence="3 4">
    <name type="scientific">Nostoc punctiforme NIES-2108</name>
    <dbReference type="NCBI Taxonomy" id="1356359"/>
    <lineage>
        <taxon>Bacteria</taxon>
        <taxon>Bacillati</taxon>
        <taxon>Cyanobacteriota</taxon>
        <taxon>Cyanophyceae</taxon>
        <taxon>Nostocales</taxon>
        <taxon>Nostocaceae</taxon>
        <taxon>Nostoc</taxon>
    </lineage>
</organism>
<gene>
    <name evidence="3" type="ORF">A6769_27410</name>
</gene>
<keyword evidence="1" id="KW-0472">Membrane</keyword>
<evidence type="ECO:0000313" key="3">
    <source>
        <dbReference type="EMBL" id="RCJ32604.1"/>
    </source>
</evidence>
<dbReference type="SMART" id="SM01080">
    <property type="entry name" value="CHASE2"/>
    <property type="match status" value="1"/>
</dbReference>
<feature type="domain" description="CHASE2" evidence="2">
    <location>
        <begin position="407"/>
        <end position="708"/>
    </location>
</feature>
<dbReference type="Pfam" id="PF05226">
    <property type="entry name" value="CHASE2"/>
    <property type="match status" value="1"/>
</dbReference>
<keyword evidence="1" id="KW-1133">Transmembrane helix</keyword>
<feature type="transmembrane region" description="Helical" evidence="1">
    <location>
        <begin position="753"/>
        <end position="772"/>
    </location>
</feature>
<feature type="transmembrane region" description="Helical" evidence="1">
    <location>
        <begin position="696"/>
        <end position="713"/>
    </location>
</feature>
<reference evidence="3 4" key="1">
    <citation type="submission" date="2016-04" db="EMBL/GenBank/DDBJ databases">
        <authorList>
            <person name="Evans L.H."/>
            <person name="Alamgir A."/>
            <person name="Owens N."/>
            <person name="Weber N.D."/>
            <person name="Virtaneva K."/>
            <person name="Barbian K."/>
            <person name="Babar A."/>
            <person name="Rosenke K."/>
        </authorList>
    </citation>
    <scope>NUCLEOTIDE SEQUENCE [LARGE SCALE GENOMIC DNA]</scope>
    <source>
        <strain evidence="3">NIES-2108</strain>
    </source>
</reference>
<dbReference type="EMBL" id="LXQE01000164">
    <property type="protein sequence ID" value="RCJ32604.1"/>
    <property type="molecule type" value="Genomic_DNA"/>
</dbReference>
<name>A0A367RAQ0_NOSPU</name>
<proteinExistence type="predicted"/>
<sequence>MNKLVILKFAEGNFEQGFSVTLQIGEEGQQFPGDIQVSGHLPPNSEIIELYERWRFIYGDIDKTQRKLEAPKKQITNVSTSEDCQKAAQRLINNLNDWLKKSEQFQQIRDKLHQKIKSSEAVRFLLETEDIQLQRLPWQEWDFFTSYPHAEIAISPRSYEQIKQPIKTGTAVKILAILGDSSGINIEADKHLLQNLSGVDIKFLAAPQRQEINNQLWEDGWDILFFAGHSTTEAQTGRIYINEKDSLTISELKFALQRAISNGLKIAIFNSCDGLGLAQNLADLQIPQIIAMREPLPDKVAQEFLKYFLREFSQDESFYLAVRKARERLQGLESDYPCASWLPIIYQNPTHKHLRWRDLITEAPLEPVQLPQQTKSPLTIQTRLFCILIASLLTTGVVLGVRQIGLLEKFELAAFDQFMQLRPEEKPDDRILVVEATEQDINKYGFPLPDGILAQTINKLDRYQPEFIGLDIFRDVKREPGHTELVKQFEQNDRLIAVCRVPDSNDPNNPGIAAPPKMPADSVGFADVVYEDVLRRHLLFITPESNSICNSDNAFSVQLAINFLVGKDIKVTQTSEGNLQLGNVVFTPLPLEGRTGGYHNIDGLGTQIFLNYRASLKIVEIVTITQVLNGEIKPETVRGRIVIIGVTGRTAGDYMNTPYGEMAGVLVQAHMVSQILSAVLDKRPLIKTWSQSSEMLWIWGWSLVGGVLVWGWRRREAACRQTSPRFIVIAIAAANIVLTGLCLILLIQGYWIPVVPSVLVLVITSTAAKLNYHSKSD</sequence>
<dbReference type="Proteomes" id="UP000252085">
    <property type="component" value="Unassembled WGS sequence"/>
</dbReference>
<evidence type="ECO:0000259" key="2">
    <source>
        <dbReference type="SMART" id="SM01080"/>
    </source>
</evidence>
<dbReference type="InterPro" id="IPR007890">
    <property type="entry name" value="CHASE2"/>
</dbReference>
<dbReference type="Pfam" id="PF12770">
    <property type="entry name" value="CHAT"/>
    <property type="match status" value="1"/>
</dbReference>
<evidence type="ECO:0000256" key="1">
    <source>
        <dbReference type="SAM" id="Phobius"/>
    </source>
</evidence>
<dbReference type="InterPro" id="IPR024983">
    <property type="entry name" value="CHAT_dom"/>
</dbReference>
<evidence type="ECO:0000313" key="4">
    <source>
        <dbReference type="Proteomes" id="UP000252085"/>
    </source>
</evidence>